<evidence type="ECO:0000313" key="1">
    <source>
        <dbReference type="EMBL" id="OGM31276.1"/>
    </source>
</evidence>
<proteinExistence type="predicted"/>
<organism evidence="1 2">
    <name type="scientific">Candidatus Woesebacteria bacterium RIFCSPHIGHO2_01_FULL_44_21</name>
    <dbReference type="NCBI Taxonomy" id="1802503"/>
    <lineage>
        <taxon>Bacteria</taxon>
        <taxon>Candidatus Woeseibacteriota</taxon>
    </lineage>
</organism>
<dbReference type="Proteomes" id="UP000178870">
    <property type="component" value="Unassembled WGS sequence"/>
</dbReference>
<reference evidence="1 2" key="1">
    <citation type="journal article" date="2016" name="Nat. Commun.">
        <title>Thousands of microbial genomes shed light on interconnected biogeochemical processes in an aquifer system.</title>
        <authorList>
            <person name="Anantharaman K."/>
            <person name="Brown C.T."/>
            <person name="Hug L.A."/>
            <person name="Sharon I."/>
            <person name="Castelle C.J."/>
            <person name="Probst A.J."/>
            <person name="Thomas B.C."/>
            <person name="Singh A."/>
            <person name="Wilkins M.J."/>
            <person name="Karaoz U."/>
            <person name="Brodie E.L."/>
            <person name="Williams K.H."/>
            <person name="Hubbard S.S."/>
            <person name="Banfield J.F."/>
        </authorList>
    </citation>
    <scope>NUCLEOTIDE SEQUENCE [LARGE SCALE GENOMIC DNA]</scope>
</reference>
<evidence type="ECO:0000313" key="2">
    <source>
        <dbReference type="Proteomes" id="UP000178870"/>
    </source>
</evidence>
<dbReference type="EMBL" id="MGGP01000028">
    <property type="protein sequence ID" value="OGM31276.1"/>
    <property type="molecule type" value="Genomic_DNA"/>
</dbReference>
<gene>
    <name evidence="1" type="ORF">A2803_03730</name>
</gene>
<protein>
    <submittedName>
        <fullName evidence="1">Uncharacterized protein</fullName>
    </submittedName>
</protein>
<sequence>MKKDRPAWVDMPLAQPPSEQVISLRNKMLQLLDSGDITLENTKSTYLEIIGGELDDRDARRIIKQTLMDALYSEPHKSSNAWVDMPLFGTPKKES</sequence>
<name>A0A1F7YVB1_9BACT</name>
<comment type="caution">
    <text evidence="1">The sequence shown here is derived from an EMBL/GenBank/DDBJ whole genome shotgun (WGS) entry which is preliminary data.</text>
</comment>
<accession>A0A1F7YVB1</accession>
<dbReference type="AlphaFoldDB" id="A0A1F7YVB1"/>